<feature type="coiled-coil region" evidence="1">
    <location>
        <begin position="87"/>
        <end position="114"/>
    </location>
</feature>
<gene>
    <name evidence="2" type="ORF">HELGO_WM1974</name>
</gene>
<accession>A0A6S6UL49</accession>
<keyword evidence="1" id="KW-0175">Coiled coil</keyword>
<sequence length="152" mass="17918">MSGKKDINRIRELIFGKDIERFDEAFSTINGELEHMKSEQNMFEKRMLKQFTQMETVMNDLKETQSDIAKGLRYQGHKMDLYVEEMDMSLKKSLEQSSNELKQLKNELKMHIEAKLTQMNRVKISHNELSEIFSSLSTELKVTDNTDTYARK</sequence>
<protein>
    <submittedName>
        <fullName evidence="2">Uncharacterized protein</fullName>
    </submittedName>
</protein>
<dbReference type="AlphaFoldDB" id="A0A6S6UL49"/>
<proteinExistence type="predicted"/>
<evidence type="ECO:0000313" key="2">
    <source>
        <dbReference type="EMBL" id="CAA6828413.1"/>
    </source>
</evidence>
<reference evidence="2" key="1">
    <citation type="submission" date="2020-01" db="EMBL/GenBank/DDBJ databases">
        <authorList>
            <person name="Meier V. D."/>
            <person name="Meier V D."/>
        </authorList>
    </citation>
    <scope>NUCLEOTIDE SEQUENCE</scope>
    <source>
        <strain evidence="2">HLG_WM_MAG_01</strain>
    </source>
</reference>
<name>A0A6S6UL49_9BACT</name>
<organism evidence="2">
    <name type="scientific">uncultured Sulfurovum sp</name>
    <dbReference type="NCBI Taxonomy" id="269237"/>
    <lineage>
        <taxon>Bacteria</taxon>
        <taxon>Pseudomonadati</taxon>
        <taxon>Campylobacterota</taxon>
        <taxon>Epsilonproteobacteria</taxon>
        <taxon>Campylobacterales</taxon>
        <taxon>Sulfurovaceae</taxon>
        <taxon>Sulfurovum</taxon>
        <taxon>environmental samples</taxon>
    </lineage>
</organism>
<dbReference type="EMBL" id="CACVAS010000170">
    <property type="protein sequence ID" value="CAA6828413.1"/>
    <property type="molecule type" value="Genomic_DNA"/>
</dbReference>
<evidence type="ECO:0000256" key="1">
    <source>
        <dbReference type="SAM" id="Coils"/>
    </source>
</evidence>